<reference evidence="1" key="1">
    <citation type="submission" date="2015-10" db="EMBL/GenBank/DDBJ databases">
        <authorList>
            <person name="Gilbert D.G."/>
        </authorList>
    </citation>
    <scope>NUCLEOTIDE SEQUENCE</scope>
    <source>
        <strain evidence="1">Phyl III-seqv23</strain>
    </source>
</reference>
<organism evidence="1">
    <name type="scientific">Ralstonia solanacearum</name>
    <name type="common">Pseudomonas solanacearum</name>
    <dbReference type="NCBI Taxonomy" id="305"/>
    <lineage>
        <taxon>Bacteria</taxon>
        <taxon>Pseudomonadati</taxon>
        <taxon>Pseudomonadota</taxon>
        <taxon>Betaproteobacteria</taxon>
        <taxon>Burkholderiales</taxon>
        <taxon>Burkholderiaceae</taxon>
        <taxon>Ralstonia</taxon>
        <taxon>Ralstonia solanacearum species complex</taxon>
    </lineage>
</organism>
<accession>A0A0S4VDF5</accession>
<protein>
    <submittedName>
        <fullName evidence="1">Uncharacterized protein</fullName>
    </submittedName>
</protein>
<evidence type="ECO:0000313" key="1">
    <source>
        <dbReference type="EMBL" id="CUV32522.1"/>
    </source>
</evidence>
<proteinExistence type="predicted"/>
<sequence>MAGGSVAASGDSTMSFPLRRRFPSLTRKRLHEIQQQYGHDPVVRRLLWEIRCLQIVIMRARQLEQSLPPGEGTTDTGLILGALRGELAAESWLQELAFEIDTCGKMPP</sequence>
<dbReference type="AlphaFoldDB" id="A0A0S4VDF5"/>
<name>A0A0S4VDF5_RALSL</name>
<gene>
    <name evidence="1" type="ORF">TD1301_v1_80018</name>
</gene>
<dbReference type="EMBL" id="LN899825">
    <property type="protein sequence ID" value="CUV32522.1"/>
    <property type="molecule type" value="Genomic_DNA"/>
</dbReference>